<evidence type="ECO:0000256" key="8">
    <source>
        <dbReference type="ARBA" id="ARBA00075691"/>
    </source>
</evidence>
<dbReference type="InterPro" id="IPR012677">
    <property type="entry name" value="Nucleotide-bd_a/b_plait_sf"/>
</dbReference>
<keyword evidence="2" id="KW-0507">mRNA processing</keyword>
<keyword evidence="3 10" id="KW-0694">RNA-binding</keyword>
<evidence type="ECO:0000256" key="1">
    <source>
        <dbReference type="ARBA" id="ARBA00004123"/>
    </source>
</evidence>
<feature type="domain" description="RRM" evidence="11">
    <location>
        <begin position="139"/>
        <end position="223"/>
    </location>
</feature>
<dbReference type="Pfam" id="PF00076">
    <property type="entry name" value="RRM_1"/>
    <property type="match status" value="1"/>
</dbReference>
<evidence type="ECO:0000256" key="3">
    <source>
        <dbReference type="ARBA" id="ARBA00022884"/>
    </source>
</evidence>
<keyword evidence="4" id="KW-0508">mRNA splicing</keyword>
<dbReference type="InterPro" id="IPR000504">
    <property type="entry name" value="RRM_dom"/>
</dbReference>
<dbReference type="PROSITE" id="PS50174">
    <property type="entry name" value="G_PATCH"/>
    <property type="match status" value="1"/>
</dbReference>
<evidence type="ECO:0000256" key="7">
    <source>
        <dbReference type="ARBA" id="ARBA00074919"/>
    </source>
</evidence>
<evidence type="ECO:0000256" key="4">
    <source>
        <dbReference type="ARBA" id="ARBA00023187"/>
    </source>
</evidence>
<sequence length="238" mass="26031">MSIAEEIIAWLSRHFVAHGMTELLFLAVGGAAIAPPTSLIEDIVPDQSGSPIMPNRSNSPPMGYSIGLGGSVASKIMAKYGYKEGQGLGKLEQGMSTALFVEKTSKRGGKIIHEKDLPKLEPPKELSISNTNLMKNPSKVILLRNMVGPGEVDKDLEPETAEECTKYGKVIKCVIFEIPHGDDEEAVRIFVEFERVDSAIKAIIDLNGRYFGGRIVKACFYNLDKFRRLDLGGEMDSS</sequence>
<evidence type="ECO:0000313" key="14">
    <source>
        <dbReference type="Proteomes" id="UP000005408"/>
    </source>
</evidence>
<dbReference type="PANTHER" id="PTHR13288">
    <property type="entry name" value="SPLICING FACTOR 45 SPF45"/>
    <property type="match status" value="1"/>
</dbReference>
<evidence type="ECO:0000259" key="11">
    <source>
        <dbReference type="PROSITE" id="PS50102"/>
    </source>
</evidence>
<dbReference type="InterPro" id="IPR000467">
    <property type="entry name" value="G_patch_dom"/>
</dbReference>
<evidence type="ECO:0000256" key="9">
    <source>
        <dbReference type="ARBA" id="ARBA00079492"/>
    </source>
</evidence>
<evidence type="ECO:0000313" key="13">
    <source>
        <dbReference type="EnsemblMetazoa" id="G30168.6:cds"/>
    </source>
</evidence>
<dbReference type="GO" id="GO:0003723">
    <property type="term" value="F:RNA binding"/>
    <property type="evidence" value="ECO:0007669"/>
    <property type="project" value="UniProtKB-UniRule"/>
</dbReference>
<dbReference type="FunFam" id="3.30.70.330:FF:000079">
    <property type="entry name" value="Putative splicing factor 45"/>
    <property type="match status" value="1"/>
</dbReference>
<dbReference type="AlphaFoldDB" id="A0A8W8LWS3"/>
<accession>A0A8W8LWS3</accession>
<dbReference type="EnsemblMetazoa" id="G30168.6">
    <property type="protein sequence ID" value="G30168.6:cds"/>
    <property type="gene ID" value="G30168"/>
</dbReference>
<organism evidence="13 14">
    <name type="scientific">Magallana gigas</name>
    <name type="common">Pacific oyster</name>
    <name type="synonym">Crassostrea gigas</name>
    <dbReference type="NCBI Taxonomy" id="29159"/>
    <lineage>
        <taxon>Eukaryota</taxon>
        <taxon>Metazoa</taxon>
        <taxon>Spiralia</taxon>
        <taxon>Lophotrochozoa</taxon>
        <taxon>Mollusca</taxon>
        <taxon>Bivalvia</taxon>
        <taxon>Autobranchia</taxon>
        <taxon>Pteriomorphia</taxon>
        <taxon>Ostreida</taxon>
        <taxon>Ostreoidea</taxon>
        <taxon>Ostreidae</taxon>
        <taxon>Magallana</taxon>
    </lineage>
</organism>
<evidence type="ECO:0000256" key="5">
    <source>
        <dbReference type="ARBA" id="ARBA00023242"/>
    </source>
</evidence>
<dbReference type="InterPro" id="IPR034653">
    <property type="entry name" value="SPF45_RRM"/>
</dbReference>
<keyword evidence="5" id="KW-0539">Nucleus</keyword>
<protein>
    <recommendedName>
        <fullName evidence="7">Splicing factor 45</fullName>
    </recommendedName>
    <alternativeName>
        <fullName evidence="9">45 kDa-splicing factor</fullName>
    </alternativeName>
    <alternativeName>
        <fullName evidence="8">RNA-binding motif protein 17</fullName>
    </alternativeName>
</protein>
<dbReference type="InterPro" id="IPR035979">
    <property type="entry name" value="RBD_domain_sf"/>
</dbReference>
<dbReference type="SUPFAM" id="SSF54928">
    <property type="entry name" value="RNA-binding domain, RBD"/>
    <property type="match status" value="1"/>
</dbReference>
<comment type="subunit">
    <text evidence="6">Binds SXL. Associates with the spliceosome. Interacts with SF3B1, SF1 and U2AF2.</text>
</comment>
<dbReference type="GO" id="GO:0045292">
    <property type="term" value="P:mRNA cis splicing, via spliceosome"/>
    <property type="evidence" value="ECO:0007669"/>
    <property type="project" value="InterPro"/>
</dbReference>
<evidence type="ECO:0000259" key="12">
    <source>
        <dbReference type="PROSITE" id="PS50174"/>
    </source>
</evidence>
<comment type="subcellular location">
    <subcellularLocation>
        <location evidence="1">Nucleus</location>
    </subcellularLocation>
</comment>
<proteinExistence type="predicted"/>
<dbReference type="GO" id="GO:0071011">
    <property type="term" value="C:precatalytic spliceosome"/>
    <property type="evidence" value="ECO:0007669"/>
    <property type="project" value="TreeGrafter"/>
</dbReference>
<dbReference type="GO" id="GO:0000380">
    <property type="term" value="P:alternative mRNA splicing, via spliceosome"/>
    <property type="evidence" value="ECO:0007669"/>
    <property type="project" value="TreeGrafter"/>
</dbReference>
<dbReference type="Pfam" id="PF01585">
    <property type="entry name" value="G-patch"/>
    <property type="match status" value="1"/>
</dbReference>
<dbReference type="CDD" id="cd12647">
    <property type="entry name" value="RRM_UHM_SPF45"/>
    <property type="match status" value="1"/>
</dbReference>
<evidence type="ECO:0000256" key="6">
    <source>
        <dbReference type="ARBA" id="ARBA00065586"/>
    </source>
</evidence>
<reference evidence="13" key="1">
    <citation type="submission" date="2022-08" db="UniProtKB">
        <authorList>
            <consortium name="EnsemblMetazoa"/>
        </authorList>
    </citation>
    <scope>IDENTIFICATION</scope>
    <source>
        <strain evidence="13">05x7-T-G4-1.051#20</strain>
    </source>
</reference>
<dbReference type="SMART" id="SM00361">
    <property type="entry name" value="RRM_1"/>
    <property type="match status" value="1"/>
</dbReference>
<evidence type="ECO:0000256" key="10">
    <source>
        <dbReference type="PROSITE-ProRule" id="PRU00176"/>
    </source>
</evidence>
<dbReference type="InterPro" id="IPR003954">
    <property type="entry name" value="RRM_euk-type"/>
</dbReference>
<feature type="domain" description="G-patch" evidence="12">
    <location>
        <begin position="69"/>
        <end position="109"/>
    </location>
</feature>
<dbReference type="PROSITE" id="PS50102">
    <property type="entry name" value="RRM"/>
    <property type="match status" value="1"/>
</dbReference>
<evidence type="ECO:0000256" key="2">
    <source>
        <dbReference type="ARBA" id="ARBA00022664"/>
    </source>
</evidence>
<dbReference type="PANTHER" id="PTHR13288:SF8">
    <property type="entry name" value="SPLICING FACTOR 45"/>
    <property type="match status" value="1"/>
</dbReference>
<dbReference type="Gene3D" id="3.30.70.330">
    <property type="match status" value="1"/>
</dbReference>
<dbReference type="SMART" id="SM00443">
    <property type="entry name" value="G_patch"/>
    <property type="match status" value="1"/>
</dbReference>
<keyword evidence="14" id="KW-1185">Reference proteome</keyword>
<dbReference type="InterPro" id="IPR040052">
    <property type="entry name" value="RBM17"/>
</dbReference>
<name>A0A8W8LWS3_MAGGI</name>
<dbReference type="Proteomes" id="UP000005408">
    <property type="component" value="Unassembled WGS sequence"/>
</dbReference>